<feature type="domain" description="GATA-type" evidence="8">
    <location>
        <begin position="413"/>
        <end position="443"/>
    </location>
</feature>
<dbReference type="SUPFAM" id="SSF57716">
    <property type="entry name" value="Glucocorticoid receptor-like (DNA-binding domain)"/>
    <property type="match status" value="1"/>
</dbReference>
<keyword evidence="5" id="KW-0804">Transcription</keyword>
<evidence type="ECO:0000313" key="10">
    <source>
        <dbReference type="Proteomes" id="UP000503462"/>
    </source>
</evidence>
<dbReference type="GO" id="GO:0043565">
    <property type="term" value="F:sequence-specific DNA binding"/>
    <property type="evidence" value="ECO:0007669"/>
    <property type="project" value="InterPro"/>
</dbReference>
<evidence type="ECO:0000313" key="9">
    <source>
        <dbReference type="EMBL" id="QIW96124.1"/>
    </source>
</evidence>
<feature type="region of interest" description="Disordered" evidence="7">
    <location>
        <begin position="189"/>
        <end position="279"/>
    </location>
</feature>
<dbReference type="OrthoDB" id="2162994at2759"/>
<dbReference type="PROSITE" id="PS50114">
    <property type="entry name" value="GATA_ZN_FINGER_2"/>
    <property type="match status" value="1"/>
</dbReference>
<reference evidence="9 10" key="1">
    <citation type="journal article" date="2016" name="Sci. Rep.">
        <title>Peltaster fructicola genome reveals evolution from an invasive phytopathogen to an ectophytic parasite.</title>
        <authorList>
            <person name="Xu C."/>
            <person name="Chen H."/>
            <person name="Gleason M.L."/>
            <person name="Xu J.R."/>
            <person name="Liu H."/>
            <person name="Zhang R."/>
            <person name="Sun G."/>
        </authorList>
    </citation>
    <scope>NUCLEOTIDE SEQUENCE [LARGE SCALE GENOMIC DNA]</scope>
    <source>
        <strain evidence="9 10">LNHT1506</strain>
    </source>
</reference>
<accession>A0A6H0XNB0</accession>
<dbReference type="GO" id="GO:0006355">
    <property type="term" value="P:regulation of DNA-templated transcription"/>
    <property type="evidence" value="ECO:0007669"/>
    <property type="project" value="InterPro"/>
</dbReference>
<dbReference type="AlphaFoldDB" id="A0A6H0XNB0"/>
<feature type="region of interest" description="Disordered" evidence="7">
    <location>
        <begin position="378"/>
        <end position="430"/>
    </location>
</feature>
<feature type="compositionally biased region" description="Polar residues" evidence="7">
    <location>
        <begin position="449"/>
        <end position="464"/>
    </location>
</feature>
<dbReference type="EMBL" id="CP051139">
    <property type="protein sequence ID" value="QIW96124.1"/>
    <property type="molecule type" value="Genomic_DNA"/>
</dbReference>
<gene>
    <name evidence="9" type="ORF">AMS68_001642</name>
</gene>
<evidence type="ECO:0000256" key="7">
    <source>
        <dbReference type="SAM" id="MobiDB-lite"/>
    </source>
</evidence>
<feature type="compositionally biased region" description="Polar residues" evidence="7">
    <location>
        <begin position="94"/>
        <end position="103"/>
    </location>
</feature>
<evidence type="ECO:0000256" key="5">
    <source>
        <dbReference type="ARBA" id="ARBA00023163"/>
    </source>
</evidence>
<feature type="compositionally biased region" description="Low complexity" evidence="7">
    <location>
        <begin position="206"/>
        <end position="217"/>
    </location>
</feature>
<keyword evidence="3" id="KW-0862">Zinc</keyword>
<keyword evidence="2 6" id="KW-0863">Zinc-finger</keyword>
<dbReference type="PANTHER" id="PTHR47172:SF24">
    <property type="entry name" value="GATA ZINC FINGER DOMAIN-CONTAINING PROTEIN 14-RELATED"/>
    <property type="match status" value="1"/>
</dbReference>
<feature type="compositionally biased region" description="Polar residues" evidence="7">
    <location>
        <begin position="35"/>
        <end position="53"/>
    </location>
</feature>
<dbReference type="PANTHER" id="PTHR47172">
    <property type="entry name" value="OS01G0976800 PROTEIN"/>
    <property type="match status" value="1"/>
</dbReference>
<sequence length="471" mass="51076">MDTAPIRPQLPALEYTDAEKAKREEELYQLRHTVTKTPLSSSTAVSTEPTYSYQHGPHPYSHATQAAILAPNTGSELGTPPDSRRPSGEKDVATQPSKQSLPSISEALGVDNQTSYQTPLPTQQAPPPPLLPLQAPLHKSLGPSSPVPTMRAYAADPPQTHAEPHGPTYARSATPKYEARSLFSDVRPALHLSTNGPPPYLPGPGSTSYTHTTNSSSPVYERSQGSGPPSFTYGYTPYPPRYQSSGSSNAGPIYQPSSVTTAPSWKSDNSSRHQERSYGESVKRHLDLYDLESGLNDITSTGTFLGDFANRYANLLHQSPRSGPPLSMLPSIIEIEDMISKSRSQTESLIKIRETVLAQQAAHDQEAAEQRQQKLYGADMAPPHSSGDSDDGKSVYSGSDSKKRRGRAAPPGRCHSCNRAETPEWRRGPDGARTLCNACGLHYAKLTRKQNNAGKAGSMNSSNLRPKDHMQ</sequence>
<evidence type="ECO:0000256" key="4">
    <source>
        <dbReference type="ARBA" id="ARBA00023015"/>
    </source>
</evidence>
<dbReference type="CDD" id="cd00202">
    <property type="entry name" value="ZnF_GATA"/>
    <property type="match status" value="1"/>
</dbReference>
<keyword evidence="10" id="KW-1185">Reference proteome</keyword>
<evidence type="ECO:0000259" key="8">
    <source>
        <dbReference type="PROSITE" id="PS50114"/>
    </source>
</evidence>
<dbReference type="Proteomes" id="UP000503462">
    <property type="component" value="Chromosome 1"/>
</dbReference>
<feature type="compositionally biased region" description="Basic and acidic residues" evidence="7">
    <location>
        <begin position="269"/>
        <end position="279"/>
    </location>
</feature>
<keyword evidence="4" id="KW-0805">Transcription regulation</keyword>
<evidence type="ECO:0000256" key="6">
    <source>
        <dbReference type="PROSITE-ProRule" id="PRU00094"/>
    </source>
</evidence>
<protein>
    <recommendedName>
        <fullName evidence="8">GATA-type domain-containing protein</fullName>
    </recommendedName>
</protein>
<feature type="compositionally biased region" description="Basic and acidic residues" evidence="7">
    <location>
        <begin position="421"/>
        <end position="430"/>
    </location>
</feature>
<dbReference type="Gene3D" id="3.30.50.10">
    <property type="entry name" value="Erythroid Transcription Factor GATA-1, subunit A"/>
    <property type="match status" value="1"/>
</dbReference>
<feature type="compositionally biased region" description="Basic and acidic residues" evidence="7">
    <location>
        <begin position="82"/>
        <end position="92"/>
    </location>
</feature>
<evidence type="ECO:0000256" key="1">
    <source>
        <dbReference type="ARBA" id="ARBA00022723"/>
    </source>
</evidence>
<feature type="region of interest" description="Disordered" evidence="7">
    <location>
        <begin position="30"/>
        <end position="171"/>
    </location>
</feature>
<dbReference type="Pfam" id="PF00320">
    <property type="entry name" value="GATA"/>
    <property type="match status" value="1"/>
</dbReference>
<proteinExistence type="predicted"/>
<evidence type="ECO:0000256" key="2">
    <source>
        <dbReference type="ARBA" id="ARBA00022771"/>
    </source>
</evidence>
<feature type="compositionally biased region" description="Polar residues" evidence="7">
    <location>
        <begin position="242"/>
        <end position="268"/>
    </location>
</feature>
<organism evidence="9 10">
    <name type="scientific">Peltaster fructicola</name>
    <dbReference type="NCBI Taxonomy" id="286661"/>
    <lineage>
        <taxon>Eukaryota</taxon>
        <taxon>Fungi</taxon>
        <taxon>Dikarya</taxon>
        <taxon>Ascomycota</taxon>
        <taxon>Pezizomycotina</taxon>
        <taxon>Dothideomycetes</taxon>
        <taxon>Dothideomycetes incertae sedis</taxon>
        <taxon>Peltaster</taxon>
    </lineage>
</organism>
<dbReference type="InterPro" id="IPR000679">
    <property type="entry name" value="Znf_GATA"/>
</dbReference>
<name>A0A6H0XNB0_9PEZI</name>
<keyword evidence="1" id="KW-0479">Metal-binding</keyword>
<dbReference type="InterPro" id="IPR013088">
    <property type="entry name" value="Znf_NHR/GATA"/>
</dbReference>
<dbReference type="SMART" id="SM00401">
    <property type="entry name" value="ZnF_GATA"/>
    <property type="match status" value="1"/>
</dbReference>
<dbReference type="PROSITE" id="PS00344">
    <property type="entry name" value="GATA_ZN_FINGER_1"/>
    <property type="match status" value="1"/>
</dbReference>
<evidence type="ECO:0000256" key="3">
    <source>
        <dbReference type="ARBA" id="ARBA00022833"/>
    </source>
</evidence>
<dbReference type="GO" id="GO:0008270">
    <property type="term" value="F:zinc ion binding"/>
    <property type="evidence" value="ECO:0007669"/>
    <property type="project" value="UniProtKB-KW"/>
</dbReference>
<feature type="region of interest" description="Disordered" evidence="7">
    <location>
        <begin position="447"/>
        <end position="471"/>
    </location>
</feature>